<dbReference type="OMA" id="KHFSTAH"/>
<dbReference type="Proteomes" id="UP000195402">
    <property type="component" value="Unassembled WGS sequence"/>
</dbReference>
<gene>
    <name evidence="1" type="ORF">BVC80_9049g22</name>
</gene>
<organism evidence="1 2">
    <name type="scientific">Macleaya cordata</name>
    <name type="common">Five-seeded plume-poppy</name>
    <name type="synonym">Bocconia cordata</name>
    <dbReference type="NCBI Taxonomy" id="56857"/>
    <lineage>
        <taxon>Eukaryota</taxon>
        <taxon>Viridiplantae</taxon>
        <taxon>Streptophyta</taxon>
        <taxon>Embryophyta</taxon>
        <taxon>Tracheophyta</taxon>
        <taxon>Spermatophyta</taxon>
        <taxon>Magnoliopsida</taxon>
        <taxon>Ranunculales</taxon>
        <taxon>Papaveraceae</taxon>
        <taxon>Papaveroideae</taxon>
        <taxon>Macleaya</taxon>
    </lineage>
</organism>
<accession>A0A200R2J3</accession>
<comment type="caution">
    <text evidence="1">The sequence shown here is derived from an EMBL/GenBank/DDBJ whole genome shotgun (WGS) entry which is preliminary data.</text>
</comment>
<evidence type="ECO:0000313" key="1">
    <source>
        <dbReference type="EMBL" id="OVA16895.1"/>
    </source>
</evidence>
<dbReference type="EMBL" id="MVGT01000459">
    <property type="protein sequence ID" value="OVA16895.1"/>
    <property type="molecule type" value="Genomic_DNA"/>
</dbReference>
<reference evidence="1 2" key="1">
    <citation type="journal article" date="2017" name="Mol. Plant">
        <title>The Genome of Medicinal Plant Macleaya cordata Provides New Insights into Benzylisoquinoline Alkaloids Metabolism.</title>
        <authorList>
            <person name="Liu X."/>
            <person name="Liu Y."/>
            <person name="Huang P."/>
            <person name="Ma Y."/>
            <person name="Qing Z."/>
            <person name="Tang Q."/>
            <person name="Cao H."/>
            <person name="Cheng P."/>
            <person name="Zheng Y."/>
            <person name="Yuan Z."/>
            <person name="Zhou Y."/>
            <person name="Liu J."/>
            <person name="Tang Z."/>
            <person name="Zhuo Y."/>
            <person name="Zhang Y."/>
            <person name="Yu L."/>
            <person name="Huang J."/>
            <person name="Yang P."/>
            <person name="Peng Q."/>
            <person name="Zhang J."/>
            <person name="Jiang W."/>
            <person name="Zhang Z."/>
            <person name="Lin K."/>
            <person name="Ro D.K."/>
            <person name="Chen X."/>
            <person name="Xiong X."/>
            <person name="Shang Y."/>
            <person name="Huang S."/>
            <person name="Zeng J."/>
        </authorList>
    </citation>
    <scope>NUCLEOTIDE SEQUENCE [LARGE SCALE GENOMIC DNA]</scope>
    <source>
        <strain evidence="2">cv. BLH2017</strain>
        <tissue evidence="1">Root</tissue>
    </source>
</reference>
<keyword evidence="2" id="KW-1185">Reference proteome</keyword>
<proteinExistence type="predicted"/>
<name>A0A200R2J3_MACCD</name>
<sequence length="54" mass="5940">MNKEKKVSCYSPLLRKMSSFFNVKSSNSKLPTGPEAVMVAAAKHFSTAHKVRLG</sequence>
<evidence type="ECO:0000313" key="2">
    <source>
        <dbReference type="Proteomes" id="UP000195402"/>
    </source>
</evidence>
<dbReference type="InParanoid" id="A0A200R2J3"/>
<dbReference type="AlphaFoldDB" id="A0A200R2J3"/>
<protein>
    <submittedName>
        <fullName evidence="1">Uncharacterized protein</fullName>
    </submittedName>
</protein>